<reference evidence="2" key="1">
    <citation type="journal article" date="2022" name="Nat. Microbiol.">
        <title>Unique mobile elements and scalable gene flow at the prokaryote-eukaryote boundary revealed by circularized Asgard archaea genomes.</title>
        <authorList>
            <person name="Wu F."/>
            <person name="Speth D.R."/>
            <person name="Philosof A."/>
            <person name="Cremiere A."/>
            <person name="Narayanan A."/>
            <person name="Barco R.A."/>
            <person name="Connon S.A."/>
            <person name="Amend J.P."/>
            <person name="Antoshechkin I.A."/>
            <person name="Orphan V.J."/>
        </authorList>
    </citation>
    <scope>NUCLEOTIDE SEQUENCE</scope>
    <source>
        <strain evidence="2">PM71</strain>
    </source>
</reference>
<organism evidence="2">
    <name type="scientific">Candidatus Heimdallarchaeum aukensis</name>
    <dbReference type="NCBI Taxonomy" id="2876573"/>
    <lineage>
        <taxon>Archaea</taxon>
        <taxon>Promethearchaeati</taxon>
        <taxon>Candidatus Heimdallarchaeota</taxon>
        <taxon>Candidatus Heimdallarchaeia (ex Rinke et al. 2021) (nom. nud.)</taxon>
        <taxon>Candidatus Heimdallarchaeales</taxon>
        <taxon>Candidatus Heimdallarchaeaceae</taxon>
        <taxon>Candidatus Heimdallarchaeum</taxon>
    </lineage>
</organism>
<accession>A0A9Y1BMB9</accession>
<name>A0A9Y1BMB9_9ARCH</name>
<dbReference type="GO" id="GO:0016301">
    <property type="term" value="F:kinase activity"/>
    <property type="evidence" value="ECO:0007669"/>
    <property type="project" value="UniProtKB-KW"/>
</dbReference>
<protein>
    <submittedName>
        <fullName evidence="2">Kinase to dihydroxyacetone kinase</fullName>
    </submittedName>
</protein>
<dbReference type="InterPro" id="IPR048394">
    <property type="entry name" value="FakA-like_M"/>
</dbReference>
<sequence length="103" mass="12273">MFDDEHEAVNFRYDVQCMIKGENLSRKDKNLIRDRIMKECVGDCLLVIGMPGHIKVHFHTDQPEELFKILEEYGTFEMKAIEDMKEQYEAFKAKKQQEKKEKS</sequence>
<feature type="domain" description="Fatty acid kinase subunit A-like middle" evidence="1">
    <location>
        <begin position="11"/>
        <end position="89"/>
    </location>
</feature>
<proteinExistence type="predicted"/>
<evidence type="ECO:0000259" key="1">
    <source>
        <dbReference type="Pfam" id="PF21645"/>
    </source>
</evidence>
<evidence type="ECO:0000313" key="2">
    <source>
        <dbReference type="EMBL" id="UJG40909.1"/>
    </source>
</evidence>
<keyword evidence="2" id="KW-0418">Kinase</keyword>
<keyword evidence="2" id="KW-0808">Transferase</keyword>
<dbReference type="Proteomes" id="UP001201020">
    <property type="component" value="Chromosome"/>
</dbReference>
<dbReference type="Pfam" id="PF21645">
    <property type="entry name" value="FakA-like_M"/>
    <property type="match status" value="1"/>
</dbReference>
<dbReference type="EMBL" id="CP084166">
    <property type="protein sequence ID" value="UJG40909.1"/>
    <property type="molecule type" value="Genomic_DNA"/>
</dbReference>
<dbReference type="AlphaFoldDB" id="A0A9Y1BMB9"/>
<gene>
    <name evidence="2" type="ORF">K9W45_00275</name>
</gene>